<dbReference type="AlphaFoldDB" id="A0A6I3KI81"/>
<dbReference type="GO" id="GO:0005737">
    <property type="term" value="C:cytoplasm"/>
    <property type="evidence" value="ECO:0007669"/>
    <property type="project" value="UniProtKB-SubCell"/>
</dbReference>
<evidence type="ECO:0000256" key="12">
    <source>
        <dbReference type="PIRSR" id="PIRSR005461-1"/>
    </source>
</evidence>
<feature type="compositionally biased region" description="Basic residues" evidence="13">
    <location>
        <begin position="19"/>
        <end position="32"/>
    </location>
</feature>
<dbReference type="EC" id="2.1.1.166" evidence="6 11"/>
<dbReference type="GO" id="GO:0008650">
    <property type="term" value="F:rRNA (uridine-2'-O-)-methyltransferase activity"/>
    <property type="evidence" value="ECO:0007669"/>
    <property type="project" value="UniProtKB-UniRule"/>
</dbReference>
<organism evidence="15 16">
    <name type="scientific">Hyphomicrobium album</name>
    <dbReference type="NCBI Taxonomy" id="2665159"/>
    <lineage>
        <taxon>Bacteria</taxon>
        <taxon>Pseudomonadati</taxon>
        <taxon>Pseudomonadota</taxon>
        <taxon>Alphaproteobacteria</taxon>
        <taxon>Hyphomicrobiales</taxon>
        <taxon>Hyphomicrobiaceae</taxon>
        <taxon>Hyphomicrobium</taxon>
    </lineage>
</organism>
<evidence type="ECO:0000256" key="6">
    <source>
        <dbReference type="ARBA" id="ARBA00038861"/>
    </source>
</evidence>
<comment type="catalytic activity">
    <reaction evidence="10 11">
        <text>uridine(2552) in 23S rRNA + S-adenosyl-L-methionine = 2'-O-methyluridine(2552) in 23S rRNA + S-adenosyl-L-homocysteine + H(+)</text>
        <dbReference type="Rhea" id="RHEA:42720"/>
        <dbReference type="Rhea" id="RHEA-COMP:10202"/>
        <dbReference type="Rhea" id="RHEA-COMP:10203"/>
        <dbReference type="ChEBI" id="CHEBI:15378"/>
        <dbReference type="ChEBI" id="CHEBI:57856"/>
        <dbReference type="ChEBI" id="CHEBI:59789"/>
        <dbReference type="ChEBI" id="CHEBI:65315"/>
        <dbReference type="ChEBI" id="CHEBI:74478"/>
        <dbReference type="EC" id="2.1.1.166"/>
    </reaction>
</comment>
<evidence type="ECO:0000256" key="4">
    <source>
        <dbReference type="ARBA" id="ARBA00022691"/>
    </source>
</evidence>
<comment type="subcellular location">
    <subcellularLocation>
        <location evidence="11">Cytoplasm</location>
    </subcellularLocation>
</comment>
<keyword evidence="11" id="KW-0963">Cytoplasm</keyword>
<comment type="caution">
    <text evidence="15">The sequence shown here is derived from an EMBL/GenBank/DDBJ whole genome shotgun (WGS) entry which is preliminary data.</text>
</comment>
<dbReference type="InterPro" id="IPR015507">
    <property type="entry name" value="rRNA-MeTfrase_E"/>
</dbReference>
<protein>
    <recommendedName>
        <fullName evidence="7 11">Ribosomal RNA large subunit methyltransferase E</fullName>
        <ecNumber evidence="6 11">2.1.1.166</ecNumber>
    </recommendedName>
    <alternativeName>
        <fullName evidence="9 11">23S rRNA Um2552 methyltransferase</fullName>
    </alternativeName>
    <alternativeName>
        <fullName evidence="8 11">rRNA (uridine-2'-O-)-methyltransferase</fullName>
    </alternativeName>
</protein>
<evidence type="ECO:0000256" key="3">
    <source>
        <dbReference type="ARBA" id="ARBA00022679"/>
    </source>
</evidence>
<dbReference type="EMBL" id="WMBQ01000001">
    <property type="protein sequence ID" value="MTD94039.1"/>
    <property type="molecule type" value="Genomic_DNA"/>
</dbReference>
<reference evidence="15 16" key="1">
    <citation type="submission" date="2019-11" db="EMBL/GenBank/DDBJ databases">
        <title>Identification of a novel strain.</title>
        <authorList>
            <person name="Xu Q."/>
            <person name="Wang G."/>
        </authorList>
    </citation>
    <scope>NUCLEOTIDE SEQUENCE [LARGE SCALE GENOMIC DNA]</scope>
    <source>
        <strain evidence="16">xq</strain>
    </source>
</reference>
<evidence type="ECO:0000256" key="11">
    <source>
        <dbReference type="HAMAP-Rule" id="MF_01547"/>
    </source>
</evidence>
<evidence type="ECO:0000256" key="2">
    <source>
        <dbReference type="ARBA" id="ARBA00022603"/>
    </source>
</evidence>
<proteinExistence type="inferred from homology"/>
<feature type="active site" description="Proton acceptor" evidence="11 12">
    <location>
        <position position="190"/>
    </location>
</feature>
<evidence type="ECO:0000313" key="16">
    <source>
        <dbReference type="Proteomes" id="UP000440694"/>
    </source>
</evidence>
<dbReference type="PANTHER" id="PTHR10920">
    <property type="entry name" value="RIBOSOMAL RNA METHYLTRANSFERASE"/>
    <property type="match status" value="1"/>
</dbReference>
<dbReference type="InterPro" id="IPR050082">
    <property type="entry name" value="RNA_methyltr_RlmE"/>
</dbReference>
<dbReference type="RefSeq" id="WP_154738517.1">
    <property type="nucleotide sequence ID" value="NZ_WMBQ01000001.1"/>
</dbReference>
<keyword evidence="3 11" id="KW-0808">Transferase</keyword>
<dbReference type="PIRSF" id="PIRSF005461">
    <property type="entry name" value="23S_rRNA_mtase"/>
    <property type="match status" value="1"/>
</dbReference>
<feature type="domain" description="Ribosomal RNA methyltransferase FtsJ" evidence="14">
    <location>
        <begin position="55"/>
        <end position="233"/>
    </location>
</feature>
<dbReference type="Gene3D" id="3.40.50.150">
    <property type="entry name" value="Vaccinia Virus protein VP39"/>
    <property type="match status" value="1"/>
</dbReference>
<evidence type="ECO:0000313" key="15">
    <source>
        <dbReference type="EMBL" id="MTD94039.1"/>
    </source>
</evidence>
<keyword evidence="2 11" id="KW-0489">Methyltransferase</keyword>
<feature type="binding site" evidence="11">
    <location>
        <position position="88"/>
    </location>
    <ligand>
        <name>S-adenosyl-L-methionine</name>
        <dbReference type="ChEBI" id="CHEBI:59789"/>
    </ligand>
</feature>
<evidence type="ECO:0000256" key="8">
    <source>
        <dbReference type="ARBA" id="ARBA00041995"/>
    </source>
</evidence>
<evidence type="ECO:0000256" key="1">
    <source>
        <dbReference type="ARBA" id="ARBA00022552"/>
    </source>
</evidence>
<comment type="similarity">
    <text evidence="11">Belongs to the class I-like SAM-binding methyltransferase superfamily. RNA methyltransferase RlmE family.</text>
</comment>
<dbReference type="InterPro" id="IPR029063">
    <property type="entry name" value="SAM-dependent_MTases_sf"/>
</dbReference>
<gene>
    <name evidence="11" type="primary">rlmE</name>
    <name evidence="11" type="synonym">ftsJ</name>
    <name evidence="11" type="synonym">rrmJ</name>
    <name evidence="15" type="ORF">GIW81_06770</name>
</gene>
<feature type="binding site" evidence="11">
    <location>
        <position position="109"/>
    </location>
    <ligand>
        <name>S-adenosyl-L-methionine</name>
        <dbReference type="ChEBI" id="CHEBI:59789"/>
    </ligand>
</feature>
<feature type="region of interest" description="Disordered" evidence="13">
    <location>
        <begin position="1"/>
        <end position="35"/>
    </location>
</feature>
<accession>A0A6I3KI81</accession>
<feature type="binding site" evidence="11">
    <location>
        <position position="125"/>
    </location>
    <ligand>
        <name>S-adenosyl-L-methionine</name>
        <dbReference type="ChEBI" id="CHEBI:59789"/>
    </ligand>
</feature>
<keyword evidence="16" id="KW-1185">Reference proteome</keyword>
<dbReference type="SUPFAM" id="SSF53335">
    <property type="entry name" value="S-adenosyl-L-methionine-dependent methyltransferases"/>
    <property type="match status" value="1"/>
</dbReference>
<keyword evidence="1 11" id="KW-0698">rRNA processing</keyword>
<feature type="binding site" evidence="11">
    <location>
        <position position="86"/>
    </location>
    <ligand>
        <name>S-adenosyl-L-methionine</name>
        <dbReference type="ChEBI" id="CHEBI:59789"/>
    </ligand>
</feature>
<name>A0A6I3KI81_9HYPH</name>
<evidence type="ECO:0000256" key="13">
    <source>
        <dbReference type="SAM" id="MobiDB-lite"/>
    </source>
</evidence>
<evidence type="ECO:0000256" key="5">
    <source>
        <dbReference type="ARBA" id="ARBA00037569"/>
    </source>
</evidence>
<evidence type="ECO:0000256" key="10">
    <source>
        <dbReference type="ARBA" id="ARBA00048970"/>
    </source>
</evidence>
<dbReference type="HAMAP" id="MF_01547">
    <property type="entry name" value="RNA_methyltr_E"/>
    <property type="match status" value="1"/>
</dbReference>
<comment type="function">
    <text evidence="5 11">Specifically methylates the uridine in position 2552 of 23S rRNA at the 2'-O position of the ribose in the fully assembled 50S ribosomal subunit.</text>
</comment>
<dbReference type="Pfam" id="PF01728">
    <property type="entry name" value="FtsJ"/>
    <property type="match status" value="1"/>
</dbReference>
<evidence type="ECO:0000259" key="14">
    <source>
        <dbReference type="Pfam" id="PF01728"/>
    </source>
</evidence>
<evidence type="ECO:0000256" key="7">
    <source>
        <dbReference type="ARBA" id="ARBA00041129"/>
    </source>
</evidence>
<evidence type="ECO:0000256" key="9">
    <source>
        <dbReference type="ARBA" id="ARBA00042745"/>
    </source>
</evidence>
<dbReference type="Proteomes" id="UP000440694">
    <property type="component" value="Unassembled WGS sequence"/>
</dbReference>
<keyword evidence="4 11" id="KW-0949">S-adenosyl-L-methionine</keyword>
<dbReference type="InterPro" id="IPR002877">
    <property type="entry name" value="RNA_MeTrfase_FtsJ_dom"/>
</dbReference>
<sequence length="238" mass="25768">MTKKASGSSKGPGGGQRQMHVRLKTARKHRPSSQRWLERQLNDPYVAASKRDGMRSRAAYKLKEIDDKHRLLKPGAVVVDLGAAPGGWSQIAAERVQSVAGKGQVVAIDYLAMEPLPGVEAIELDFTAEGAEARLKSMLRDGRADIVLSDMAAPTTGHTRTDHLRIMGLAESAAYFACDVLRPGGAFVGKVLQGGTERELLDLLKKRFAKVQHVKPPASRADSAELYVLATGFRPEST</sequence>
<feature type="binding site" evidence="11">
    <location>
        <position position="150"/>
    </location>
    <ligand>
        <name>S-adenosyl-L-methionine</name>
        <dbReference type="ChEBI" id="CHEBI:59789"/>
    </ligand>
</feature>
<dbReference type="PANTHER" id="PTHR10920:SF18">
    <property type="entry name" value="RRNA METHYLTRANSFERASE 2, MITOCHONDRIAL"/>
    <property type="match status" value="1"/>
</dbReference>